<accession>A0A9X4MKS4</accession>
<reference evidence="2" key="1">
    <citation type="journal article" date="2022" name="bioRxiv">
        <title>Thiovibrio frasassiensisgen. nov., sp. nov., an autotrophic, elemental sulfur disproportionating bacterium isolated from sulfidic karst sediment, and proposal of Thiovibrionaceae fam. nov.</title>
        <authorList>
            <person name="Aronson H."/>
            <person name="Thomas C."/>
            <person name="Bhattacharyya M."/>
            <person name="Eckstein S."/>
            <person name="Jensen S."/>
            <person name="Barco R."/>
            <person name="Macalady J."/>
            <person name="Amend J."/>
        </authorList>
    </citation>
    <scope>NUCLEOTIDE SEQUENCE</scope>
    <source>
        <strain evidence="2">RS19-109</strain>
    </source>
</reference>
<organism evidence="2 3">
    <name type="scientific">Thiovibrio frasassiensis</name>
    <dbReference type="NCBI Taxonomy" id="2984131"/>
    <lineage>
        <taxon>Bacteria</taxon>
        <taxon>Pseudomonadati</taxon>
        <taxon>Thermodesulfobacteriota</taxon>
        <taxon>Desulfobulbia</taxon>
        <taxon>Desulfobulbales</taxon>
        <taxon>Thiovibrionaceae</taxon>
        <taxon>Thiovibrio</taxon>
    </lineage>
</organism>
<dbReference type="Proteomes" id="UP001154240">
    <property type="component" value="Unassembled WGS sequence"/>
</dbReference>
<gene>
    <name evidence="2" type="ORF">OLX77_10665</name>
</gene>
<feature type="domain" description="Phosphatidylglycerol lysyltransferase C-terminal" evidence="1">
    <location>
        <begin position="21"/>
        <end position="279"/>
    </location>
</feature>
<dbReference type="Pfam" id="PF09924">
    <property type="entry name" value="LPG_synthase_C"/>
    <property type="match status" value="1"/>
</dbReference>
<dbReference type="RefSeq" id="WP_307633579.1">
    <property type="nucleotide sequence ID" value="NZ_JAPHEH010000001.1"/>
</dbReference>
<comment type="caution">
    <text evidence="2">The sequence shown here is derived from an EMBL/GenBank/DDBJ whole genome shotgun (WGS) entry which is preliminary data.</text>
</comment>
<evidence type="ECO:0000313" key="3">
    <source>
        <dbReference type="Proteomes" id="UP001154240"/>
    </source>
</evidence>
<dbReference type="PANTHER" id="PTHR41373:SF1">
    <property type="entry name" value="PHOSPHATIDYLGLYCEROL LYSYLTRANSFERASE C-TERMINAL DOMAIN-CONTAINING PROTEIN"/>
    <property type="match status" value="1"/>
</dbReference>
<evidence type="ECO:0000313" key="2">
    <source>
        <dbReference type="EMBL" id="MDG4476614.1"/>
    </source>
</evidence>
<dbReference type="PIRSF" id="PIRSF018688">
    <property type="entry name" value="UCP018688"/>
    <property type="match status" value="1"/>
</dbReference>
<sequence>MTMRPLTLDDRLSVTKQLRRFPPEISELTFTNLYAWRQSRPIWLDEFRESLLFFAETKTGLALLGNPVGPVSLAEVLKEYSSRITGAERYPQDTIPAESLLPGAMVIEDRDNADYVYRREDLATLAGRQFTKKRNHINQCLAAYDCRYESITPETVGECLAMQDRWCAARDCKTEPGLCGEYRAIEETLRHYGDFPLTGGTIRIAGNIEAFTVGEELNPSTAVCHFEKAMPQFQGLGQLINQWFAKNNLADFTYINREQDLGIPGLRQAKESYSPDHLVAKVQIVLGGSNRETSDKQQCCG</sequence>
<dbReference type="AlphaFoldDB" id="A0A9X4MKS4"/>
<keyword evidence="3" id="KW-1185">Reference proteome</keyword>
<name>A0A9X4MKS4_9BACT</name>
<protein>
    <submittedName>
        <fullName evidence="2">Phosphatidylglycerol lysyltransferase domain-containing protein</fullName>
    </submittedName>
</protein>
<dbReference type="InterPro" id="IPR016732">
    <property type="entry name" value="UCP018688"/>
</dbReference>
<dbReference type="SUPFAM" id="SSF55729">
    <property type="entry name" value="Acyl-CoA N-acyltransferases (Nat)"/>
    <property type="match status" value="2"/>
</dbReference>
<dbReference type="Gene3D" id="3.40.630.30">
    <property type="match status" value="1"/>
</dbReference>
<reference evidence="2" key="2">
    <citation type="submission" date="2022-10" db="EMBL/GenBank/DDBJ databases">
        <authorList>
            <person name="Aronson H.S."/>
        </authorList>
    </citation>
    <scope>NUCLEOTIDE SEQUENCE</scope>
    <source>
        <strain evidence="2">RS19-109</strain>
    </source>
</reference>
<dbReference type="PANTHER" id="PTHR41373">
    <property type="entry name" value="DUF2156 DOMAIN-CONTAINING PROTEIN"/>
    <property type="match status" value="1"/>
</dbReference>
<dbReference type="InterPro" id="IPR016181">
    <property type="entry name" value="Acyl_CoA_acyltransferase"/>
</dbReference>
<dbReference type="InterPro" id="IPR024320">
    <property type="entry name" value="LPG_synthase_C"/>
</dbReference>
<proteinExistence type="predicted"/>
<dbReference type="EMBL" id="JAPHEH010000001">
    <property type="protein sequence ID" value="MDG4476614.1"/>
    <property type="molecule type" value="Genomic_DNA"/>
</dbReference>
<evidence type="ECO:0000259" key="1">
    <source>
        <dbReference type="Pfam" id="PF09924"/>
    </source>
</evidence>